<name>Q0W4G1_METAR</name>
<proteinExistence type="predicted"/>
<accession>Q0W4G1</accession>
<dbReference type="KEGG" id="rci:RCIA114"/>
<protein>
    <submittedName>
        <fullName evidence="1">Uncharacterized protein</fullName>
    </submittedName>
</protein>
<evidence type="ECO:0000313" key="1">
    <source>
        <dbReference type="EMBL" id="CAJ36732.1"/>
    </source>
</evidence>
<gene>
    <name evidence="1" type="ORF">RCIA114</name>
</gene>
<dbReference type="Proteomes" id="UP000000663">
    <property type="component" value="Chromosome"/>
</dbReference>
<keyword evidence="2" id="KW-1185">Reference proteome</keyword>
<dbReference type="AlphaFoldDB" id="Q0W4G1"/>
<organism evidence="1 2">
    <name type="scientific">Methanocella arvoryzae (strain DSM 22066 / NBRC 105507 / MRE50)</name>
    <dbReference type="NCBI Taxonomy" id="351160"/>
    <lineage>
        <taxon>Archaea</taxon>
        <taxon>Methanobacteriati</taxon>
        <taxon>Methanobacteriota</taxon>
        <taxon>Stenosarchaea group</taxon>
        <taxon>Methanomicrobia</taxon>
        <taxon>Methanocellales</taxon>
        <taxon>Methanocellaceae</taxon>
        <taxon>Methanocella</taxon>
    </lineage>
</organism>
<sequence>MRLLHKSSDDHCWSASIESWGVRQKVFYMAIEARNWHLIAQTNVFTRQKMTWLQAHIHVFDLSKSRIPSSNPEFELGRPFLEVSLSNVLLIYIIRF</sequence>
<evidence type="ECO:0000313" key="2">
    <source>
        <dbReference type="Proteomes" id="UP000000663"/>
    </source>
</evidence>
<dbReference type="EMBL" id="AM114193">
    <property type="protein sequence ID" value="CAJ36732.1"/>
    <property type="molecule type" value="Genomic_DNA"/>
</dbReference>
<reference evidence="1 2" key="1">
    <citation type="journal article" date="2006" name="Science">
        <title>Genome of rice cluster I archaea -- the key methane producers in the rice rhizosphere.</title>
        <authorList>
            <person name="Erkel C."/>
            <person name="Kube M."/>
            <person name="Reinhardt R."/>
            <person name="Liesack W."/>
        </authorList>
    </citation>
    <scope>NUCLEOTIDE SEQUENCE [LARGE SCALE GENOMIC DNA]</scope>
    <source>
        <strain evidence="2">DSM 22066 / NBRC 105507 / MRE50</strain>
    </source>
</reference>